<evidence type="ECO:0000256" key="5">
    <source>
        <dbReference type="ARBA" id="ARBA00022801"/>
    </source>
</evidence>
<dbReference type="EMBL" id="RFLX01000004">
    <property type="protein sequence ID" value="RMI25546.1"/>
    <property type="molecule type" value="Genomic_DNA"/>
</dbReference>
<evidence type="ECO:0000313" key="10">
    <source>
        <dbReference type="EMBL" id="RKK05343.1"/>
    </source>
</evidence>
<keyword evidence="5" id="KW-0378">Hydrolase</keyword>
<keyword evidence="7" id="KW-0482">Metalloprotease</keyword>
<keyword evidence="3 9" id="KW-0732">Signal</keyword>
<dbReference type="PIRSF" id="PIRSF018455">
    <property type="entry name" value="MepA"/>
    <property type="match status" value="1"/>
</dbReference>
<dbReference type="AlphaFoldDB" id="A0A3A9JKN3"/>
<reference evidence="10 13" key="1">
    <citation type="submission" date="2018-09" db="EMBL/GenBank/DDBJ databases">
        <title>Roseomonas sp. nov., isolated from feces of Tibetan antelopes in the Qinghai-Tibet plateau, China.</title>
        <authorList>
            <person name="Tian Z."/>
        </authorList>
    </citation>
    <scope>NUCLEOTIDE SEQUENCE [LARGE SCALE GENOMIC DNA]</scope>
    <source>
        <strain evidence="11 12">Z23</strain>
        <strain evidence="10 13">Z24</strain>
    </source>
</reference>
<evidence type="ECO:0000256" key="3">
    <source>
        <dbReference type="ARBA" id="ARBA00022729"/>
    </source>
</evidence>
<evidence type="ECO:0000313" key="13">
    <source>
        <dbReference type="Proteomes" id="UP000278036"/>
    </source>
</evidence>
<feature type="disulfide bond" evidence="8">
    <location>
        <begin position="53"/>
        <end position="274"/>
    </location>
</feature>
<keyword evidence="12" id="KW-1185">Reference proteome</keyword>
<organism evidence="10 13">
    <name type="scientific">Teichococcus wenyumeiae</name>
    <dbReference type="NCBI Taxonomy" id="2478470"/>
    <lineage>
        <taxon>Bacteria</taxon>
        <taxon>Pseudomonadati</taxon>
        <taxon>Pseudomonadota</taxon>
        <taxon>Alphaproteobacteria</taxon>
        <taxon>Acetobacterales</taxon>
        <taxon>Roseomonadaceae</taxon>
        <taxon>Roseomonas</taxon>
    </lineage>
</organism>
<dbReference type="EMBL" id="RAQU01000018">
    <property type="protein sequence ID" value="RKK05343.1"/>
    <property type="molecule type" value="Genomic_DNA"/>
</dbReference>
<proteinExistence type="predicted"/>
<dbReference type="GO" id="GO:0046872">
    <property type="term" value="F:metal ion binding"/>
    <property type="evidence" value="ECO:0007669"/>
    <property type="project" value="UniProtKB-KW"/>
</dbReference>
<dbReference type="Proteomes" id="UP000278036">
    <property type="component" value="Unassembled WGS sequence"/>
</dbReference>
<dbReference type="Pfam" id="PF03411">
    <property type="entry name" value="Peptidase_M74"/>
    <property type="match status" value="1"/>
</dbReference>
<name>A0A3A9JKN3_9PROT</name>
<evidence type="ECO:0000256" key="2">
    <source>
        <dbReference type="ARBA" id="ARBA00022723"/>
    </source>
</evidence>
<dbReference type="InterPro" id="IPR009045">
    <property type="entry name" value="Zn_M74/Hedgehog-like"/>
</dbReference>
<dbReference type="OrthoDB" id="1467367at2"/>
<feature type="signal peptide" evidence="9">
    <location>
        <begin position="1"/>
        <end position="24"/>
    </location>
</feature>
<keyword evidence="2" id="KW-0479">Metal-binding</keyword>
<protein>
    <submittedName>
        <fullName evidence="10">Penicillin-insensitive murein endopeptidase</fullName>
    </submittedName>
</protein>
<dbReference type="GO" id="GO:0030288">
    <property type="term" value="C:outer membrane-bounded periplasmic space"/>
    <property type="evidence" value="ECO:0007669"/>
    <property type="project" value="InterPro"/>
</dbReference>
<evidence type="ECO:0000256" key="4">
    <source>
        <dbReference type="ARBA" id="ARBA00022764"/>
    </source>
</evidence>
<dbReference type="FunCoup" id="A0A3A9JKN3">
    <property type="interactions" value="9"/>
</dbReference>
<keyword evidence="8" id="KW-1015">Disulfide bond</keyword>
<evidence type="ECO:0000256" key="9">
    <source>
        <dbReference type="SAM" id="SignalP"/>
    </source>
</evidence>
<evidence type="ECO:0000256" key="7">
    <source>
        <dbReference type="ARBA" id="ARBA00023049"/>
    </source>
</evidence>
<feature type="disulfide bond" evidence="8">
    <location>
        <begin position="197"/>
        <end position="244"/>
    </location>
</feature>
<dbReference type="Proteomes" id="UP000274097">
    <property type="component" value="Unassembled WGS sequence"/>
</dbReference>
<dbReference type="GO" id="GO:0006508">
    <property type="term" value="P:proteolysis"/>
    <property type="evidence" value="ECO:0007669"/>
    <property type="project" value="UniProtKB-KW"/>
</dbReference>
<accession>A0A3A9JKN3</accession>
<evidence type="ECO:0000256" key="8">
    <source>
        <dbReference type="PIRSR" id="PIRSR018455-2"/>
    </source>
</evidence>
<gene>
    <name evidence="10" type="ORF">D6Z83_04815</name>
    <name evidence="11" type="ORF">EBE87_07430</name>
</gene>
<evidence type="ECO:0000313" key="11">
    <source>
        <dbReference type="EMBL" id="RMI25546.1"/>
    </source>
</evidence>
<keyword evidence="6" id="KW-0862">Zinc</keyword>
<dbReference type="Gene3D" id="3.30.1380.10">
    <property type="match status" value="1"/>
</dbReference>
<dbReference type="GO" id="GO:0008237">
    <property type="term" value="F:metallopeptidase activity"/>
    <property type="evidence" value="ECO:0007669"/>
    <property type="project" value="UniProtKB-KW"/>
</dbReference>
<dbReference type="InParanoid" id="A0A3A9JKN3"/>
<keyword evidence="1" id="KW-0645">Protease</keyword>
<comment type="caution">
    <text evidence="10">The sequence shown here is derived from an EMBL/GenBank/DDBJ whole genome shotgun (WGS) entry which is preliminary data.</text>
</comment>
<dbReference type="InterPro" id="IPR005073">
    <property type="entry name" value="Peptidase_M74"/>
</dbReference>
<feature type="chain" id="PRO_5017335100" evidence="9">
    <location>
        <begin position="25"/>
        <end position="281"/>
    </location>
</feature>
<keyword evidence="4" id="KW-0574">Periplasm</keyword>
<sequence length="281" mass="30027">MIPKIRHLLPLLLAASLLAAPALAADPPISAWAGVSHPTPGAPQVIGTHGLGCIAGAVAMPPEGPGWEVVRLSRNRFWGHPALIGMLRDLSSAARRSGLPPLWIGDLGQPRGGRMPWGHTSHQIGLDADIWLDVTPRAAIPRAARESIEVPSLVRQDGQDIDPALYSPRHAALIRLAAEQPGVDRIFVNPAIKRALCRSHAGEPWLRRVRPWGGHDSHMHVRLRCPPGQHSCQDQAPVPPGDGCDSSLDWWFTPRPSHPAPRAAVAPPRLPAACAGIVAAP</sequence>
<evidence type="ECO:0000256" key="6">
    <source>
        <dbReference type="ARBA" id="ARBA00022833"/>
    </source>
</evidence>
<dbReference type="GO" id="GO:0004252">
    <property type="term" value="F:serine-type endopeptidase activity"/>
    <property type="evidence" value="ECO:0007669"/>
    <property type="project" value="InterPro"/>
</dbReference>
<evidence type="ECO:0000256" key="1">
    <source>
        <dbReference type="ARBA" id="ARBA00022670"/>
    </source>
</evidence>
<dbReference type="SUPFAM" id="SSF55166">
    <property type="entry name" value="Hedgehog/DD-peptidase"/>
    <property type="match status" value="1"/>
</dbReference>
<feature type="disulfide bond" evidence="8">
    <location>
        <begin position="225"/>
        <end position="232"/>
    </location>
</feature>
<dbReference type="NCBIfam" id="NF006947">
    <property type="entry name" value="PRK09429.1"/>
    <property type="match status" value="1"/>
</dbReference>
<evidence type="ECO:0000313" key="12">
    <source>
        <dbReference type="Proteomes" id="UP000274097"/>
    </source>
</evidence>